<protein>
    <recommendedName>
        <fullName evidence="3">Beta-lactamase-related domain-containing protein</fullName>
    </recommendedName>
</protein>
<accession>A0A7S1QFX1</accession>
<name>A0A7S1QFX1_ALECA</name>
<evidence type="ECO:0000259" key="3">
    <source>
        <dbReference type="Pfam" id="PF00144"/>
    </source>
</evidence>
<feature type="region of interest" description="Disordered" evidence="1">
    <location>
        <begin position="21"/>
        <end position="40"/>
    </location>
</feature>
<gene>
    <name evidence="4" type="ORF">ACAT0790_LOCUS23966</name>
</gene>
<dbReference type="AlphaFoldDB" id="A0A7S1QFX1"/>
<feature type="signal peptide" evidence="2">
    <location>
        <begin position="1"/>
        <end position="20"/>
    </location>
</feature>
<keyword evidence="2" id="KW-0732">Signal</keyword>
<evidence type="ECO:0000313" key="4">
    <source>
        <dbReference type="EMBL" id="CAD9134870.1"/>
    </source>
</evidence>
<dbReference type="InterPro" id="IPR001466">
    <property type="entry name" value="Beta-lactam-related"/>
</dbReference>
<feature type="region of interest" description="Disordered" evidence="1">
    <location>
        <begin position="60"/>
        <end position="93"/>
    </location>
</feature>
<organism evidence="4">
    <name type="scientific">Alexandrium catenella</name>
    <name type="common">Red tide dinoflagellate</name>
    <name type="synonym">Gonyaulax catenella</name>
    <dbReference type="NCBI Taxonomy" id="2925"/>
    <lineage>
        <taxon>Eukaryota</taxon>
        <taxon>Sar</taxon>
        <taxon>Alveolata</taxon>
        <taxon>Dinophyceae</taxon>
        <taxon>Gonyaulacales</taxon>
        <taxon>Pyrocystaceae</taxon>
        <taxon>Alexandrium</taxon>
    </lineage>
</organism>
<evidence type="ECO:0000256" key="1">
    <source>
        <dbReference type="SAM" id="MobiDB-lite"/>
    </source>
</evidence>
<dbReference type="InterPro" id="IPR012338">
    <property type="entry name" value="Beta-lactam/transpept-like"/>
</dbReference>
<feature type="chain" id="PRO_5030799415" description="Beta-lactamase-related domain-containing protein" evidence="2">
    <location>
        <begin position="21"/>
        <end position="539"/>
    </location>
</feature>
<dbReference type="EMBL" id="HBGE01039827">
    <property type="protein sequence ID" value="CAD9134870.1"/>
    <property type="molecule type" value="Transcribed_RNA"/>
</dbReference>
<feature type="domain" description="Beta-lactamase-related" evidence="3">
    <location>
        <begin position="172"/>
        <end position="455"/>
    </location>
</feature>
<dbReference type="Pfam" id="PF00144">
    <property type="entry name" value="Beta-lactamase"/>
    <property type="match status" value="1"/>
</dbReference>
<evidence type="ECO:0000256" key="2">
    <source>
        <dbReference type="SAM" id="SignalP"/>
    </source>
</evidence>
<dbReference type="Gene3D" id="3.40.710.10">
    <property type="entry name" value="DD-peptidase/beta-lactamase superfamily"/>
    <property type="match status" value="1"/>
</dbReference>
<feature type="compositionally biased region" description="Basic and acidic residues" evidence="1">
    <location>
        <begin position="84"/>
        <end position="93"/>
    </location>
</feature>
<reference evidence="4" key="1">
    <citation type="submission" date="2021-01" db="EMBL/GenBank/DDBJ databases">
        <authorList>
            <person name="Corre E."/>
            <person name="Pelletier E."/>
            <person name="Niang G."/>
            <person name="Scheremetjew M."/>
            <person name="Finn R."/>
            <person name="Kale V."/>
            <person name="Holt S."/>
            <person name="Cochrane G."/>
            <person name="Meng A."/>
            <person name="Brown T."/>
            <person name="Cohen L."/>
        </authorList>
    </citation>
    <scope>NUCLEOTIDE SEQUENCE</scope>
    <source>
        <strain evidence="4">OF101</strain>
    </source>
</reference>
<dbReference type="InterPro" id="IPR050789">
    <property type="entry name" value="Diverse_Enzym_Activities"/>
</dbReference>
<dbReference type="PANTHER" id="PTHR43283">
    <property type="entry name" value="BETA-LACTAMASE-RELATED"/>
    <property type="match status" value="1"/>
</dbReference>
<proteinExistence type="predicted"/>
<dbReference type="SUPFAM" id="SSF56601">
    <property type="entry name" value="beta-lactamase/transpeptidase-like"/>
    <property type="match status" value="1"/>
</dbReference>
<sequence length="539" mass="60176">MQRRVLPICLAIALASVALGSPDSAEPLVPDDDGCSEAGGGDGECALRMLQRTGVRLRNTSVSVPAPPARELSGAGPHSGQRAVSREGSREDGEQVVLLSEQVDLDASLTDSEADALESQMGSSKVSPINLFNDQLDSYKFLGTGLYYEFRTALSQLVFDGQVEGRFGSYSNAKTPFPLASASKLFTAFAAMYTMELKPKDWYPKKYIHKFKGWEEFKNFPVHGTRKKANLQIHHLLTHTSGLPFGMRMSKRDLARQTLFYWPGTAFGYTLGHRVLGWMLRDYWQAQPEARYANLITVQDTFKWLIFDKLGLSPETMFDDEMTDLFGYSGQAGDASIQSTGEDLMKLAVVALRRGKLPNGTQLISERNWNQWAVPNLLPQGKLTEDLVAWQSGGSSWLNWNVGGIKAKIMKQSGAYGWNYFGATYNRSEDIGWCGFFSSCLRVTYANNLAFVIMQRDVADLKKSKPFIVRYFDRMAESLRCTQKGCMRKGGAKVFCETSGKDLTWSARCPSNTTRGKAWHRDTKVDPRHHACYAPSCHR</sequence>